<protein>
    <recommendedName>
        <fullName evidence="2">Exostosin GT47 domain-containing protein</fullName>
    </recommendedName>
</protein>
<name>A0A7S0LD72_9EUKA</name>
<comment type="similarity">
    <text evidence="1">Belongs to the glycosyltransferase 47 family.</text>
</comment>
<dbReference type="InterPro" id="IPR040911">
    <property type="entry name" value="Exostosin_GT47"/>
</dbReference>
<dbReference type="AlphaFoldDB" id="A0A7S0LD72"/>
<dbReference type="InterPro" id="IPR004263">
    <property type="entry name" value="Exostosin"/>
</dbReference>
<dbReference type="GO" id="GO:0016757">
    <property type="term" value="F:glycosyltransferase activity"/>
    <property type="evidence" value="ECO:0007669"/>
    <property type="project" value="InterPro"/>
</dbReference>
<feature type="domain" description="Exostosin GT47" evidence="2">
    <location>
        <begin position="22"/>
        <end position="326"/>
    </location>
</feature>
<dbReference type="Pfam" id="PF03016">
    <property type="entry name" value="Exostosin_GT47"/>
    <property type="match status" value="1"/>
</dbReference>
<dbReference type="PANTHER" id="PTHR11062:SF281">
    <property type="entry name" value="EXOSTOSIN-LIKE 2"/>
    <property type="match status" value="1"/>
</dbReference>
<evidence type="ECO:0000259" key="2">
    <source>
        <dbReference type="Pfam" id="PF03016"/>
    </source>
</evidence>
<organism evidence="3">
    <name type="scientific">Coccolithus braarudii</name>
    <dbReference type="NCBI Taxonomy" id="221442"/>
    <lineage>
        <taxon>Eukaryota</taxon>
        <taxon>Haptista</taxon>
        <taxon>Haptophyta</taxon>
        <taxon>Prymnesiophyceae</taxon>
        <taxon>Coccolithales</taxon>
        <taxon>Coccolithaceae</taxon>
        <taxon>Coccolithus</taxon>
    </lineage>
</organism>
<reference evidence="3" key="1">
    <citation type="submission" date="2021-01" db="EMBL/GenBank/DDBJ databases">
        <authorList>
            <person name="Corre E."/>
            <person name="Pelletier E."/>
            <person name="Niang G."/>
            <person name="Scheremetjew M."/>
            <person name="Finn R."/>
            <person name="Kale V."/>
            <person name="Holt S."/>
            <person name="Cochrane G."/>
            <person name="Meng A."/>
            <person name="Brown T."/>
            <person name="Cohen L."/>
        </authorList>
    </citation>
    <scope>NUCLEOTIDE SEQUENCE</scope>
    <source>
        <strain evidence="3">PLY182g</strain>
    </source>
</reference>
<evidence type="ECO:0000256" key="1">
    <source>
        <dbReference type="ARBA" id="ARBA00010271"/>
    </source>
</evidence>
<gene>
    <name evidence="3" type="ORF">CPEL01642_LOCUS12794</name>
</gene>
<evidence type="ECO:0000313" key="3">
    <source>
        <dbReference type="EMBL" id="CAD8609416.1"/>
    </source>
</evidence>
<accession>A0A7S0LD72</accession>
<proteinExistence type="inferred from homology"/>
<sequence length="428" mass="46525">MSTQSEKLAEVGLRHQLAIHPLRVLNPIKANIFYVPVYEFVSITLGSMPTCSRQVPPQLLSSHSSRMVHAAAALRNSSHWQRCFGCDHIFASSFTDSPKSRIQSRMQPLSEVLKCATAGRYKARSGGGCQTEVPYGTNYHGVQRYEAAPEADRPLLVSFFGSLDVCCSGAGIRCAMGDILATVLGQTDVLILPSVRFSNMTDIFASQRRTFANTCSGRALRMIERASNASHAAEMRRVWLGSVATASEHSESQILVSQRAGYSMARSIFCLIPPGDNFISSRLYSAIGAGCLPVILHTTILHAAAFSSLVNYTAFAVIVPADAFLRDPGSLVPMLRSMPAPEVRQRQRALAAARPHLLFDVMNGTAAAAHFLEMAVTRCFPQMGNCGMRQRGNGIVHNTRVTTHNTRINKVGTNAGLSLYQPPTKRAA</sequence>
<dbReference type="PANTHER" id="PTHR11062">
    <property type="entry name" value="EXOSTOSIN HEPARAN SULFATE GLYCOSYLTRANSFERASE -RELATED"/>
    <property type="match status" value="1"/>
</dbReference>
<dbReference type="EMBL" id="HBEY01027019">
    <property type="protein sequence ID" value="CAD8609416.1"/>
    <property type="molecule type" value="Transcribed_RNA"/>
</dbReference>